<feature type="compositionally biased region" description="Acidic residues" evidence="1">
    <location>
        <begin position="98"/>
        <end position="117"/>
    </location>
</feature>
<feature type="compositionally biased region" description="Basic residues" evidence="1">
    <location>
        <begin position="149"/>
        <end position="169"/>
    </location>
</feature>
<reference evidence="2" key="2">
    <citation type="journal article" date="2019" name="IMA Fungus">
        <title>Genome sequencing and comparison of five Tilletia species to identify candidate genes for the detection of regulated species infecting wheat.</title>
        <authorList>
            <person name="Nguyen H.D.T."/>
            <person name="Sultana T."/>
            <person name="Kesanakurti P."/>
            <person name="Hambleton S."/>
        </authorList>
    </citation>
    <scope>NUCLEOTIDE SEQUENCE</scope>
    <source>
        <strain evidence="2">DAOMC 236422</strain>
    </source>
</reference>
<keyword evidence="3" id="KW-1185">Reference proteome</keyword>
<feature type="region of interest" description="Disordered" evidence="1">
    <location>
        <begin position="1"/>
        <end position="184"/>
    </location>
</feature>
<evidence type="ECO:0000313" key="3">
    <source>
        <dbReference type="Proteomes" id="UP000078113"/>
    </source>
</evidence>
<evidence type="ECO:0000313" key="2">
    <source>
        <dbReference type="EMBL" id="KAE8261882.1"/>
    </source>
</evidence>
<feature type="compositionally biased region" description="Polar residues" evidence="1">
    <location>
        <begin position="170"/>
        <end position="181"/>
    </location>
</feature>
<proteinExistence type="predicted"/>
<comment type="caution">
    <text evidence="2">The sequence shown here is derived from an EMBL/GenBank/DDBJ whole genome shotgun (WGS) entry which is preliminary data.</text>
</comment>
<feature type="compositionally biased region" description="Basic and acidic residues" evidence="1">
    <location>
        <begin position="52"/>
        <end position="65"/>
    </location>
</feature>
<gene>
    <name evidence="2" type="ORF">A4X09_0g7579</name>
</gene>
<name>A0A8X7N2Y2_9BASI</name>
<feature type="compositionally biased region" description="Basic and acidic residues" evidence="1">
    <location>
        <begin position="74"/>
        <end position="90"/>
    </location>
</feature>
<dbReference type="EMBL" id="LWDG02000899">
    <property type="protein sequence ID" value="KAE8261882.1"/>
    <property type="molecule type" value="Genomic_DNA"/>
</dbReference>
<feature type="compositionally biased region" description="Low complexity" evidence="1">
    <location>
        <begin position="249"/>
        <end position="258"/>
    </location>
</feature>
<protein>
    <submittedName>
        <fullName evidence="2">Uncharacterized protein</fullName>
    </submittedName>
</protein>
<dbReference type="AlphaFoldDB" id="A0A8X7N2Y2"/>
<feature type="region of interest" description="Disordered" evidence="1">
    <location>
        <begin position="352"/>
        <end position="375"/>
    </location>
</feature>
<feature type="region of interest" description="Disordered" evidence="1">
    <location>
        <begin position="230"/>
        <end position="266"/>
    </location>
</feature>
<feature type="compositionally biased region" description="Basic and acidic residues" evidence="1">
    <location>
        <begin position="30"/>
        <end position="43"/>
    </location>
</feature>
<sequence>MPPTKQNKKAVSSANSSPRTKPSRSFPRSPSDKTKDTTRERSARSVARKKCKDYVKSMKVPDRHSPTKTVHALDQLDSKNADEYMQDKSRPAQSSDGEVSDQDQDCSDQNSDDDDSDRTDTGTGTSNDSSESDTDFLPVTGKGKERVKGTHRIKDHRSKDKKGKHKNRKSQNQQMSNSRHSMSAIANAASTFGLDADTITQIALQFAKTVASEIKSELKAVMQQEWSMAGSSSTSTGSSTGTGAGHNRSATSSSWSSSPDPEVDAAFSSADGIEDATVEQYNERTGKNISPDVLWTRQDARDAYAVHLGKPKLPSNMEIPLDFLMRAEDGKEVSKDRIQAIQEMIRSATRDEFGGVKDKRRTDDNGKKVGGQTLR</sequence>
<organism evidence="2 3">
    <name type="scientific">Tilletia walkeri</name>
    <dbReference type="NCBI Taxonomy" id="117179"/>
    <lineage>
        <taxon>Eukaryota</taxon>
        <taxon>Fungi</taxon>
        <taxon>Dikarya</taxon>
        <taxon>Basidiomycota</taxon>
        <taxon>Ustilaginomycotina</taxon>
        <taxon>Exobasidiomycetes</taxon>
        <taxon>Tilletiales</taxon>
        <taxon>Tilletiaceae</taxon>
        <taxon>Tilletia</taxon>
    </lineage>
</organism>
<reference evidence="2" key="1">
    <citation type="submission" date="2016-04" db="EMBL/GenBank/DDBJ databases">
        <authorList>
            <person name="Nguyen H.D."/>
            <person name="Samba Siva P."/>
            <person name="Cullis J."/>
            <person name="Levesque C.A."/>
            <person name="Hambleton S."/>
        </authorList>
    </citation>
    <scope>NUCLEOTIDE SEQUENCE</scope>
    <source>
        <strain evidence="2">DAOMC 236422</strain>
    </source>
</reference>
<evidence type="ECO:0000256" key="1">
    <source>
        <dbReference type="SAM" id="MobiDB-lite"/>
    </source>
</evidence>
<feature type="compositionally biased region" description="Basic and acidic residues" evidence="1">
    <location>
        <begin position="352"/>
        <end position="367"/>
    </location>
</feature>
<accession>A0A8X7N2Y2</accession>
<feature type="compositionally biased region" description="Low complexity" evidence="1">
    <location>
        <begin position="230"/>
        <end position="241"/>
    </location>
</feature>
<dbReference type="Proteomes" id="UP000078113">
    <property type="component" value="Unassembled WGS sequence"/>
</dbReference>
<feature type="compositionally biased region" description="Polar residues" evidence="1">
    <location>
        <begin position="9"/>
        <end position="20"/>
    </location>
</feature>